<organism evidence="5">
    <name type="scientific">Oppiella nova</name>
    <dbReference type="NCBI Taxonomy" id="334625"/>
    <lineage>
        <taxon>Eukaryota</taxon>
        <taxon>Metazoa</taxon>
        <taxon>Ecdysozoa</taxon>
        <taxon>Arthropoda</taxon>
        <taxon>Chelicerata</taxon>
        <taxon>Arachnida</taxon>
        <taxon>Acari</taxon>
        <taxon>Acariformes</taxon>
        <taxon>Sarcoptiformes</taxon>
        <taxon>Oribatida</taxon>
        <taxon>Brachypylina</taxon>
        <taxon>Oppioidea</taxon>
        <taxon>Oppiidae</taxon>
        <taxon>Oppiella</taxon>
    </lineage>
</organism>
<dbReference type="Pfam" id="PF00168">
    <property type="entry name" value="C2"/>
    <property type="match status" value="1"/>
</dbReference>
<sequence>MLIVTQHQHSKESTDDSMNSVSSESSLPTINLLSLFGCVRRHDRPTDRWVPSMRLAPEGEFSNFVEGLGPGQIVGRQALASHHLGDIQLSLCDRKGNLEVEVVRARGLQAKQGAKLLPAPYVKVYLVRERKCIAKAKTATARRTLDPLYQQQLLFTDDYRGCTLQVMVWGDYGRMDKKTFMGVVQIVIDDLDLSNIVIGWYKLFHTSSVITLPTSGRASNSLMSTSMESFS</sequence>
<feature type="region of interest" description="Disordered" evidence="3">
    <location>
        <begin position="1"/>
        <end position="23"/>
    </location>
</feature>
<dbReference type="OrthoDB" id="420032at2759"/>
<dbReference type="GO" id="GO:0042734">
    <property type="term" value="C:presynaptic membrane"/>
    <property type="evidence" value="ECO:0007669"/>
    <property type="project" value="TreeGrafter"/>
</dbReference>
<dbReference type="InterPro" id="IPR039032">
    <property type="entry name" value="Rim-like"/>
</dbReference>
<evidence type="ECO:0000313" key="5">
    <source>
        <dbReference type="EMBL" id="CAD7653775.1"/>
    </source>
</evidence>
<dbReference type="FunFam" id="2.60.40.150:FF:000001">
    <property type="entry name" value="Regulating synaptic membrane exocytosis 3, isoform CRA_a"/>
    <property type="match status" value="1"/>
</dbReference>
<keyword evidence="1" id="KW-0770">Synapse</keyword>
<dbReference type="GO" id="GO:0050806">
    <property type="term" value="P:positive regulation of synaptic transmission"/>
    <property type="evidence" value="ECO:0007669"/>
    <property type="project" value="TreeGrafter"/>
</dbReference>
<accession>A0A7R9QQV4</accession>
<protein>
    <recommendedName>
        <fullName evidence="4">C2 domain-containing protein</fullName>
    </recommendedName>
</protein>
<dbReference type="PROSITE" id="PS50004">
    <property type="entry name" value="C2"/>
    <property type="match status" value="1"/>
</dbReference>
<dbReference type="GO" id="GO:0044325">
    <property type="term" value="F:transmembrane transporter binding"/>
    <property type="evidence" value="ECO:0007669"/>
    <property type="project" value="TreeGrafter"/>
</dbReference>
<name>A0A7R9QQV4_9ACAR</name>
<dbReference type="GO" id="GO:0048167">
    <property type="term" value="P:regulation of synaptic plasticity"/>
    <property type="evidence" value="ECO:0007669"/>
    <property type="project" value="TreeGrafter"/>
</dbReference>
<evidence type="ECO:0000256" key="2">
    <source>
        <dbReference type="ARBA" id="ARBA00034103"/>
    </source>
</evidence>
<reference evidence="5" key="1">
    <citation type="submission" date="2020-11" db="EMBL/GenBank/DDBJ databases">
        <authorList>
            <person name="Tran Van P."/>
        </authorList>
    </citation>
    <scope>NUCLEOTIDE SEQUENCE</scope>
</reference>
<dbReference type="PANTHER" id="PTHR12157:SF21">
    <property type="entry name" value="RAB3 INTERACTING MOLECULE, ISOFORM F"/>
    <property type="match status" value="1"/>
</dbReference>
<dbReference type="SUPFAM" id="SSF49562">
    <property type="entry name" value="C2 domain (Calcium/lipid-binding domain, CaLB)"/>
    <property type="match status" value="1"/>
</dbReference>
<proteinExistence type="predicted"/>
<dbReference type="InterPro" id="IPR000008">
    <property type="entry name" value="C2_dom"/>
</dbReference>
<dbReference type="EMBL" id="CAJPVJ010007081">
    <property type="protein sequence ID" value="CAG2170962.1"/>
    <property type="molecule type" value="Genomic_DNA"/>
</dbReference>
<dbReference type="CDD" id="cd04028">
    <property type="entry name" value="C2B_RIM1alpha"/>
    <property type="match status" value="1"/>
</dbReference>
<comment type="subcellular location">
    <subcellularLocation>
        <location evidence="2">Synapse</location>
    </subcellularLocation>
</comment>
<dbReference type="Gene3D" id="2.60.40.150">
    <property type="entry name" value="C2 domain"/>
    <property type="match status" value="1"/>
</dbReference>
<dbReference type="Proteomes" id="UP000728032">
    <property type="component" value="Unassembled WGS sequence"/>
</dbReference>
<dbReference type="GO" id="GO:0042391">
    <property type="term" value="P:regulation of membrane potential"/>
    <property type="evidence" value="ECO:0007669"/>
    <property type="project" value="TreeGrafter"/>
</dbReference>
<evidence type="ECO:0000259" key="4">
    <source>
        <dbReference type="PROSITE" id="PS50004"/>
    </source>
</evidence>
<evidence type="ECO:0000313" key="6">
    <source>
        <dbReference type="Proteomes" id="UP000728032"/>
    </source>
</evidence>
<dbReference type="InterPro" id="IPR035892">
    <property type="entry name" value="C2_domain_sf"/>
</dbReference>
<keyword evidence="6" id="KW-1185">Reference proteome</keyword>
<gene>
    <name evidence="5" type="ORF">ONB1V03_LOCUS10428</name>
</gene>
<dbReference type="GO" id="GO:0048788">
    <property type="term" value="C:cytoskeleton of presynaptic active zone"/>
    <property type="evidence" value="ECO:0007669"/>
    <property type="project" value="TreeGrafter"/>
</dbReference>
<dbReference type="AlphaFoldDB" id="A0A7R9QQV4"/>
<dbReference type="SMART" id="SM00239">
    <property type="entry name" value="C2"/>
    <property type="match status" value="1"/>
</dbReference>
<feature type="domain" description="C2" evidence="4">
    <location>
        <begin position="83"/>
        <end position="201"/>
    </location>
</feature>
<evidence type="ECO:0000256" key="3">
    <source>
        <dbReference type="SAM" id="MobiDB-lite"/>
    </source>
</evidence>
<dbReference type="PANTHER" id="PTHR12157">
    <property type="entry name" value="REGULATING SYNAPTIC MEMBRANE EXOCYTOSIS PROTEIN"/>
    <property type="match status" value="1"/>
</dbReference>
<dbReference type="GO" id="GO:0031267">
    <property type="term" value="F:small GTPase binding"/>
    <property type="evidence" value="ECO:0007669"/>
    <property type="project" value="InterPro"/>
</dbReference>
<dbReference type="EMBL" id="OC921906">
    <property type="protein sequence ID" value="CAD7653775.1"/>
    <property type="molecule type" value="Genomic_DNA"/>
</dbReference>
<evidence type="ECO:0000256" key="1">
    <source>
        <dbReference type="ARBA" id="ARBA00023018"/>
    </source>
</evidence>
<dbReference type="GO" id="GO:0048791">
    <property type="term" value="P:calcium ion-regulated exocytosis of neurotransmitter"/>
    <property type="evidence" value="ECO:0007669"/>
    <property type="project" value="TreeGrafter"/>
</dbReference>